<proteinExistence type="predicted"/>
<feature type="transmembrane region" description="Helical" evidence="1">
    <location>
        <begin position="80"/>
        <end position="101"/>
    </location>
</feature>
<protein>
    <submittedName>
        <fullName evidence="2">Uncharacterized protein</fullName>
    </submittedName>
</protein>
<gene>
    <name evidence="2" type="ORF">K491DRAFT_416532</name>
</gene>
<feature type="transmembrane region" description="Helical" evidence="1">
    <location>
        <begin position="27"/>
        <end position="49"/>
    </location>
</feature>
<keyword evidence="1" id="KW-0812">Transmembrane</keyword>
<evidence type="ECO:0000256" key="1">
    <source>
        <dbReference type="SAM" id="Phobius"/>
    </source>
</evidence>
<feature type="transmembrane region" description="Helical" evidence="1">
    <location>
        <begin position="161"/>
        <end position="181"/>
    </location>
</feature>
<dbReference type="EMBL" id="MU004293">
    <property type="protein sequence ID" value="KAF2661516.1"/>
    <property type="molecule type" value="Genomic_DNA"/>
</dbReference>
<reference evidence="2" key="1">
    <citation type="journal article" date="2020" name="Stud. Mycol.">
        <title>101 Dothideomycetes genomes: a test case for predicting lifestyles and emergence of pathogens.</title>
        <authorList>
            <person name="Haridas S."/>
            <person name="Albert R."/>
            <person name="Binder M."/>
            <person name="Bloem J."/>
            <person name="Labutti K."/>
            <person name="Salamov A."/>
            <person name="Andreopoulos B."/>
            <person name="Baker S."/>
            <person name="Barry K."/>
            <person name="Bills G."/>
            <person name="Bluhm B."/>
            <person name="Cannon C."/>
            <person name="Castanera R."/>
            <person name="Culley D."/>
            <person name="Daum C."/>
            <person name="Ezra D."/>
            <person name="Gonzalez J."/>
            <person name="Henrissat B."/>
            <person name="Kuo A."/>
            <person name="Liang C."/>
            <person name="Lipzen A."/>
            <person name="Lutzoni F."/>
            <person name="Magnuson J."/>
            <person name="Mondo S."/>
            <person name="Nolan M."/>
            <person name="Ohm R."/>
            <person name="Pangilinan J."/>
            <person name="Park H.-J."/>
            <person name="Ramirez L."/>
            <person name="Alfaro M."/>
            <person name="Sun H."/>
            <person name="Tritt A."/>
            <person name="Yoshinaga Y."/>
            <person name="Zwiers L.-H."/>
            <person name="Turgeon B."/>
            <person name="Goodwin S."/>
            <person name="Spatafora J."/>
            <person name="Crous P."/>
            <person name="Grigoriev I."/>
        </authorList>
    </citation>
    <scope>NUCLEOTIDE SEQUENCE</scope>
    <source>
        <strain evidence="2">CBS 122681</strain>
    </source>
</reference>
<accession>A0A6A6TPZ9</accession>
<dbReference type="Proteomes" id="UP000799324">
    <property type="component" value="Unassembled WGS sequence"/>
</dbReference>
<keyword evidence="3" id="KW-1185">Reference proteome</keyword>
<feature type="transmembrane region" description="Helical" evidence="1">
    <location>
        <begin position="108"/>
        <end position="130"/>
    </location>
</feature>
<keyword evidence="1" id="KW-1133">Transmembrane helix</keyword>
<name>A0A6A6TPZ9_9PLEO</name>
<sequence>MASNSVAVNPNHTERHILPLYHRRTRIAFELAIAGCILVDVALLVPYVIELWIEPGNHYLAYHSSEEQLSQIHSIQRSMVVMYIVPPSATLIINLLSATLYTQKVMPMLYALCLVPVMMAGWTTSLTLWIRCLDTEGPTFCYQRQLPPFRYPIGVTPHIEYGWTIVTATILAVYTAYLYSACRDYYRYRKRGSPTMPRNVRELGGSGYREANAPEQRLHPREQYERARAAYEPRLMAASAPYHSRY</sequence>
<evidence type="ECO:0000313" key="3">
    <source>
        <dbReference type="Proteomes" id="UP000799324"/>
    </source>
</evidence>
<dbReference type="AlphaFoldDB" id="A0A6A6TPZ9"/>
<evidence type="ECO:0000313" key="2">
    <source>
        <dbReference type="EMBL" id="KAF2661516.1"/>
    </source>
</evidence>
<keyword evidence="1" id="KW-0472">Membrane</keyword>
<organism evidence="2 3">
    <name type="scientific">Lophiostoma macrostomum CBS 122681</name>
    <dbReference type="NCBI Taxonomy" id="1314788"/>
    <lineage>
        <taxon>Eukaryota</taxon>
        <taxon>Fungi</taxon>
        <taxon>Dikarya</taxon>
        <taxon>Ascomycota</taxon>
        <taxon>Pezizomycotina</taxon>
        <taxon>Dothideomycetes</taxon>
        <taxon>Pleosporomycetidae</taxon>
        <taxon>Pleosporales</taxon>
        <taxon>Lophiostomataceae</taxon>
        <taxon>Lophiostoma</taxon>
    </lineage>
</organism>